<organism evidence="1 2">
    <name type="scientific">Rhodopirellula sallentina SM41</name>
    <dbReference type="NCBI Taxonomy" id="1263870"/>
    <lineage>
        <taxon>Bacteria</taxon>
        <taxon>Pseudomonadati</taxon>
        <taxon>Planctomycetota</taxon>
        <taxon>Planctomycetia</taxon>
        <taxon>Pirellulales</taxon>
        <taxon>Pirellulaceae</taxon>
        <taxon>Rhodopirellula</taxon>
    </lineage>
</organism>
<evidence type="ECO:0000313" key="1">
    <source>
        <dbReference type="EMBL" id="EMI55732.1"/>
    </source>
</evidence>
<gene>
    <name evidence="1" type="ORF">RSSM_02824</name>
</gene>
<dbReference type="PATRIC" id="fig|1263870.3.peg.2998"/>
<dbReference type="Proteomes" id="UP000011885">
    <property type="component" value="Unassembled WGS sequence"/>
</dbReference>
<reference evidence="1 2" key="1">
    <citation type="journal article" date="2013" name="Mar. Genomics">
        <title>Expression of sulfatases in Rhodopirellula baltica and the diversity of sulfatases in the genus Rhodopirellula.</title>
        <authorList>
            <person name="Wegner C.E."/>
            <person name="Richter-Heitmann T."/>
            <person name="Klindworth A."/>
            <person name="Klockow C."/>
            <person name="Richter M."/>
            <person name="Achstetter T."/>
            <person name="Glockner F.O."/>
            <person name="Harder J."/>
        </authorList>
    </citation>
    <scope>NUCLEOTIDE SEQUENCE [LARGE SCALE GENOMIC DNA]</scope>
    <source>
        <strain evidence="1 2">SM41</strain>
    </source>
</reference>
<dbReference type="EMBL" id="ANOH01000198">
    <property type="protein sequence ID" value="EMI55732.1"/>
    <property type="molecule type" value="Genomic_DNA"/>
</dbReference>
<name>M5U2Q4_9BACT</name>
<sequence>MVVDADIRSSNSANENVVHFFTAKNETVPEKTGFFGELASSVSVF</sequence>
<accession>M5U2Q4</accession>
<evidence type="ECO:0000313" key="2">
    <source>
        <dbReference type="Proteomes" id="UP000011885"/>
    </source>
</evidence>
<protein>
    <submittedName>
        <fullName evidence="1">Uncharacterized protein</fullName>
    </submittedName>
</protein>
<proteinExistence type="predicted"/>
<keyword evidence="2" id="KW-1185">Reference proteome</keyword>
<comment type="caution">
    <text evidence="1">The sequence shown here is derived from an EMBL/GenBank/DDBJ whole genome shotgun (WGS) entry which is preliminary data.</text>
</comment>
<dbReference type="AlphaFoldDB" id="M5U2Q4"/>